<dbReference type="Proteomes" id="UP000298722">
    <property type="component" value="Chromosome"/>
</dbReference>
<dbReference type="PaxDb" id="272569-rrnAC0597"/>
<protein>
    <submittedName>
        <fullName evidence="2">Uncharacterized protein</fullName>
    </submittedName>
</protein>
<evidence type="ECO:0000313" key="5">
    <source>
        <dbReference type="Proteomes" id="UP000298722"/>
    </source>
</evidence>
<feature type="compositionally biased region" description="Polar residues" evidence="1">
    <location>
        <begin position="172"/>
        <end position="192"/>
    </location>
</feature>
<dbReference type="KEGG" id="hma:rrnAC0597"/>
<accession>Q5V4E4</accession>
<dbReference type="EMBL" id="CP039138">
    <property type="protein sequence ID" value="QCP90394.1"/>
    <property type="molecule type" value="Genomic_DNA"/>
</dbReference>
<feature type="region of interest" description="Disordered" evidence="1">
    <location>
        <begin position="157"/>
        <end position="192"/>
    </location>
</feature>
<evidence type="ECO:0000256" key="1">
    <source>
        <dbReference type="SAM" id="MobiDB-lite"/>
    </source>
</evidence>
<proteinExistence type="predicted"/>
<dbReference type="Proteomes" id="UP000001169">
    <property type="component" value="Chromosome I"/>
</dbReference>
<dbReference type="EMBL" id="AY596297">
    <property type="protein sequence ID" value="AAV45608.1"/>
    <property type="molecule type" value="Genomic_DNA"/>
</dbReference>
<dbReference type="HOGENOM" id="CLU_992483_0_0_2"/>
<name>Q5V4E4_HALMA</name>
<dbReference type="PATRIC" id="fig|272569.17.peg.1354"/>
<gene>
    <name evidence="2" type="ordered locus">rrnAC0597</name>
    <name evidence="3" type="ORF">E6P14_05795</name>
</gene>
<reference evidence="2 4" key="1">
    <citation type="journal article" date="2004" name="Genome Res.">
        <title>Genome sequence of Haloarcula marismortui: a halophilic archaeon from the Dead Sea.</title>
        <authorList>
            <person name="Baliga N.S."/>
            <person name="Bonneau R."/>
            <person name="Facciotti M.T."/>
            <person name="Pan M."/>
            <person name="Glusman G."/>
            <person name="Deutsch E.W."/>
            <person name="Shannon P."/>
            <person name="Chiu Y."/>
            <person name="Weng R.S."/>
            <person name="Gan R.R."/>
            <person name="Hung P."/>
            <person name="Date S.V."/>
            <person name="Marcotte E."/>
            <person name="Hood L."/>
            <person name="Ng W.V."/>
        </authorList>
    </citation>
    <scope>NUCLEOTIDE SEQUENCE [LARGE SCALE GENOMIC DNA]</scope>
    <source>
        <strain evidence="2">ATCC 43049</strain>
        <strain evidence="4">ATCC 43049 / DSM 3752 / JCM 8966 / VKM B-1809</strain>
    </source>
</reference>
<organism evidence="2 4">
    <name type="scientific">Haloarcula marismortui (strain ATCC 43049 / DSM 3752 / JCM 8966 / VKM B-1809)</name>
    <name type="common">Halobacterium marismortui</name>
    <dbReference type="NCBI Taxonomy" id="272569"/>
    <lineage>
        <taxon>Archaea</taxon>
        <taxon>Methanobacteriati</taxon>
        <taxon>Methanobacteriota</taxon>
        <taxon>Stenosarchaea group</taxon>
        <taxon>Halobacteria</taxon>
        <taxon>Halobacteriales</taxon>
        <taxon>Haloarculaceae</taxon>
        <taxon>Haloarcula</taxon>
    </lineage>
</organism>
<dbReference type="EnsemblBacteria" id="AAV45608">
    <property type="protein sequence ID" value="AAV45608"/>
    <property type="gene ID" value="rrnAC0597"/>
</dbReference>
<evidence type="ECO:0000313" key="3">
    <source>
        <dbReference type="EMBL" id="QCP90394.1"/>
    </source>
</evidence>
<dbReference type="RefSeq" id="WP_011223116.1">
    <property type="nucleotide sequence ID" value="NC_006396.1"/>
</dbReference>
<dbReference type="AlphaFoldDB" id="Q5V4E4"/>
<dbReference type="STRING" id="272569.rrnAC0597"/>
<evidence type="ECO:0000313" key="4">
    <source>
        <dbReference type="Proteomes" id="UP000001169"/>
    </source>
</evidence>
<reference evidence="3 5" key="2">
    <citation type="submission" date="2019-04" db="EMBL/GenBank/DDBJ databases">
        <title>Methylomes of two halophilic Archaea, Haloarcula marismortui and Haloferax mediterranei.</title>
        <authorList>
            <person name="DasSarma S."/>
            <person name="DasSarma P."/>
            <person name="DasSarma S."/>
            <person name="Fomenkov A."/>
            <person name="Vincze T."/>
            <person name="Anton B.P."/>
            <person name="Roberts R.J."/>
        </authorList>
    </citation>
    <scope>NUCLEOTIDE SEQUENCE [LARGE SCALE GENOMIC DNA]</scope>
    <source>
        <strain evidence="3 5">ATCC 43049</strain>
    </source>
</reference>
<keyword evidence="4" id="KW-1185">Reference proteome</keyword>
<evidence type="ECO:0000313" key="2">
    <source>
        <dbReference type="EMBL" id="AAV45608.1"/>
    </source>
</evidence>
<dbReference type="GeneID" id="40151648"/>
<sequence>MAGLSATSGGGFDYIQSAEPADPKNAELWFDTDGGTDRNGEVKVYDGSQWDTTGYVSHDQLTNVSPGDHHDPVTVSSPLTRSGQALALALGNALTLDSNDDLAVAEGNISLSNLSGYPIGTGDLGFDTATQSELDSHAGDTGNPHNVTDDQTGAATALSNHASDSTAHHSKPTQTQSASADAPTVTVSENISEGSTQTVTVWTAATSVDVSTAHTVDATVEGSTQTHGSVSVSDGTQTVQVDGIISEITVEMTATSGGLLSGNVDLTISLPTGPGHSHQI</sequence>